<dbReference type="SUPFAM" id="SSF64268">
    <property type="entry name" value="PX domain"/>
    <property type="match status" value="1"/>
</dbReference>
<dbReference type="InterPro" id="IPR001683">
    <property type="entry name" value="PX_dom"/>
</dbReference>
<name>A0A067BMD9_SAPPC</name>
<evidence type="ECO:0000256" key="1">
    <source>
        <dbReference type="SAM" id="MobiDB-lite"/>
    </source>
</evidence>
<dbReference type="InterPro" id="IPR036871">
    <property type="entry name" value="PX_dom_sf"/>
</dbReference>
<proteinExistence type="predicted"/>
<feature type="compositionally biased region" description="Basic residues" evidence="1">
    <location>
        <begin position="1"/>
        <end position="15"/>
    </location>
</feature>
<feature type="domain" description="PX" evidence="2">
    <location>
        <begin position="1"/>
        <end position="125"/>
    </location>
</feature>
<protein>
    <recommendedName>
        <fullName evidence="2">PX domain-containing protein</fullName>
    </recommendedName>
</protein>
<gene>
    <name evidence="3" type="ORF">SPRG_14535</name>
</gene>
<dbReference type="CDD" id="cd06093">
    <property type="entry name" value="PX_domain"/>
    <property type="match status" value="1"/>
</dbReference>
<organism evidence="3 4">
    <name type="scientific">Saprolegnia parasitica (strain CBS 223.65)</name>
    <dbReference type="NCBI Taxonomy" id="695850"/>
    <lineage>
        <taxon>Eukaryota</taxon>
        <taxon>Sar</taxon>
        <taxon>Stramenopiles</taxon>
        <taxon>Oomycota</taxon>
        <taxon>Saprolegniomycetes</taxon>
        <taxon>Saprolegniales</taxon>
        <taxon>Saprolegniaceae</taxon>
        <taxon>Saprolegnia</taxon>
    </lineage>
</organism>
<dbReference type="Proteomes" id="UP000030745">
    <property type="component" value="Unassembled WGS sequence"/>
</dbReference>
<evidence type="ECO:0000259" key="2">
    <source>
        <dbReference type="PROSITE" id="PS50195"/>
    </source>
</evidence>
<keyword evidence="4" id="KW-1185">Reference proteome</keyword>
<dbReference type="Gene3D" id="3.30.1520.10">
    <property type="entry name" value="Phox-like domain"/>
    <property type="match status" value="1"/>
</dbReference>
<dbReference type="GO" id="GO:0035091">
    <property type="term" value="F:phosphatidylinositol binding"/>
    <property type="evidence" value="ECO:0007669"/>
    <property type="project" value="InterPro"/>
</dbReference>
<dbReference type="EMBL" id="KK583340">
    <property type="protein sequence ID" value="KDO19634.1"/>
    <property type="molecule type" value="Genomic_DNA"/>
</dbReference>
<dbReference type="Pfam" id="PF00787">
    <property type="entry name" value="PX"/>
    <property type="match status" value="1"/>
</dbReference>
<sequence length="164" mass="18552">MTTVRHLRITKHSPSKTRPASNGHIQFHILVEELVPSGRRHKEYVICKRFKQFEALRAELSKAGFATPSLPMTGPAMSLWMVWNKDEALLHRAMNLQRFLDVINASELMQTSAAFRAFVGESPDQKRGYTSLSGYSTTSEASFACHDLSRSSSLSLLERRRQSV</sequence>
<feature type="region of interest" description="Disordered" evidence="1">
    <location>
        <begin position="1"/>
        <end position="21"/>
    </location>
</feature>
<dbReference type="VEuPathDB" id="FungiDB:SPRG_14535"/>
<dbReference type="RefSeq" id="XP_012209635.1">
    <property type="nucleotide sequence ID" value="XM_012354245.1"/>
</dbReference>
<dbReference type="PROSITE" id="PS50195">
    <property type="entry name" value="PX"/>
    <property type="match status" value="1"/>
</dbReference>
<evidence type="ECO:0000313" key="3">
    <source>
        <dbReference type="EMBL" id="KDO19634.1"/>
    </source>
</evidence>
<accession>A0A067BMD9</accession>
<evidence type="ECO:0000313" key="4">
    <source>
        <dbReference type="Proteomes" id="UP000030745"/>
    </source>
</evidence>
<dbReference type="KEGG" id="spar:SPRG_14535"/>
<dbReference type="GeneID" id="24136333"/>
<reference evidence="3 4" key="1">
    <citation type="journal article" date="2013" name="PLoS Genet.">
        <title>Distinctive expansion of potential virulence genes in the genome of the oomycete fish pathogen Saprolegnia parasitica.</title>
        <authorList>
            <person name="Jiang R.H."/>
            <person name="de Bruijn I."/>
            <person name="Haas B.J."/>
            <person name="Belmonte R."/>
            <person name="Lobach L."/>
            <person name="Christie J."/>
            <person name="van den Ackerveken G."/>
            <person name="Bottin A."/>
            <person name="Bulone V."/>
            <person name="Diaz-Moreno S.M."/>
            <person name="Dumas B."/>
            <person name="Fan L."/>
            <person name="Gaulin E."/>
            <person name="Govers F."/>
            <person name="Grenville-Briggs L.J."/>
            <person name="Horner N.R."/>
            <person name="Levin J.Z."/>
            <person name="Mammella M."/>
            <person name="Meijer H.J."/>
            <person name="Morris P."/>
            <person name="Nusbaum C."/>
            <person name="Oome S."/>
            <person name="Phillips A.J."/>
            <person name="van Rooyen D."/>
            <person name="Rzeszutek E."/>
            <person name="Saraiva M."/>
            <person name="Secombes C.J."/>
            <person name="Seidl M.F."/>
            <person name="Snel B."/>
            <person name="Stassen J.H."/>
            <person name="Sykes S."/>
            <person name="Tripathy S."/>
            <person name="van den Berg H."/>
            <person name="Vega-Arreguin J.C."/>
            <person name="Wawra S."/>
            <person name="Young S.K."/>
            <person name="Zeng Q."/>
            <person name="Dieguez-Uribeondo J."/>
            <person name="Russ C."/>
            <person name="Tyler B.M."/>
            <person name="van West P."/>
        </authorList>
    </citation>
    <scope>NUCLEOTIDE SEQUENCE [LARGE SCALE GENOMIC DNA]</scope>
    <source>
        <strain evidence="3 4">CBS 223.65</strain>
    </source>
</reference>
<dbReference type="OrthoDB" id="428895at2759"/>
<dbReference type="AlphaFoldDB" id="A0A067BMD9"/>